<evidence type="ECO:0000256" key="6">
    <source>
        <dbReference type="ARBA" id="ARBA00023239"/>
    </source>
</evidence>
<dbReference type="SUPFAM" id="SSF55073">
    <property type="entry name" value="Nucleotide cyclase"/>
    <property type="match status" value="1"/>
</dbReference>
<dbReference type="AlphaFoldDB" id="A0A2J8AJD8"/>
<dbReference type="SMART" id="SM00044">
    <property type="entry name" value="CYCc"/>
    <property type="match status" value="1"/>
</dbReference>
<feature type="region of interest" description="Disordered" evidence="7">
    <location>
        <begin position="277"/>
        <end position="303"/>
    </location>
</feature>
<evidence type="ECO:0000256" key="4">
    <source>
        <dbReference type="ARBA" id="ARBA00022989"/>
    </source>
</evidence>
<dbReference type="PANTHER" id="PTHR11920">
    <property type="entry name" value="GUANYLYL CYCLASE"/>
    <property type="match status" value="1"/>
</dbReference>
<evidence type="ECO:0000256" key="1">
    <source>
        <dbReference type="ARBA" id="ARBA00004370"/>
    </source>
</evidence>
<keyword evidence="6" id="KW-0456">Lyase</keyword>
<comment type="caution">
    <text evidence="9">The sequence shown here is derived from an EMBL/GenBank/DDBJ whole genome shotgun (WGS) entry which is preliminary data.</text>
</comment>
<protein>
    <submittedName>
        <fullName evidence="9">Soluble guanylate cyclase 88E</fullName>
    </submittedName>
</protein>
<feature type="compositionally biased region" description="Low complexity" evidence="7">
    <location>
        <begin position="282"/>
        <end position="295"/>
    </location>
</feature>
<comment type="subcellular location">
    <subcellularLocation>
        <location evidence="1">Membrane</location>
    </subcellularLocation>
</comment>
<evidence type="ECO:0000256" key="7">
    <source>
        <dbReference type="SAM" id="MobiDB-lite"/>
    </source>
</evidence>
<dbReference type="GO" id="GO:0004383">
    <property type="term" value="F:guanylate cyclase activity"/>
    <property type="evidence" value="ECO:0007669"/>
    <property type="project" value="TreeGrafter"/>
</dbReference>
<keyword evidence="2" id="KW-0812">Transmembrane</keyword>
<dbReference type="Proteomes" id="UP000236333">
    <property type="component" value="Unassembled WGS sequence"/>
</dbReference>
<dbReference type="PROSITE" id="PS50125">
    <property type="entry name" value="GUANYLATE_CYCLASE_2"/>
    <property type="match status" value="1"/>
</dbReference>
<evidence type="ECO:0000256" key="5">
    <source>
        <dbReference type="ARBA" id="ARBA00023136"/>
    </source>
</evidence>
<evidence type="ECO:0000313" key="9">
    <source>
        <dbReference type="EMBL" id="PNH12624.1"/>
    </source>
</evidence>
<evidence type="ECO:0000256" key="3">
    <source>
        <dbReference type="ARBA" id="ARBA00022741"/>
    </source>
</evidence>
<dbReference type="FunFam" id="3.30.70.1230:FF:000146">
    <property type="entry name" value="Atrial natriuretic peptide receptor, putative"/>
    <property type="match status" value="1"/>
</dbReference>
<dbReference type="Gene3D" id="3.30.70.1230">
    <property type="entry name" value="Nucleotide cyclase"/>
    <property type="match status" value="1"/>
</dbReference>
<organism evidence="9 10">
    <name type="scientific">Tetrabaena socialis</name>
    <dbReference type="NCBI Taxonomy" id="47790"/>
    <lineage>
        <taxon>Eukaryota</taxon>
        <taxon>Viridiplantae</taxon>
        <taxon>Chlorophyta</taxon>
        <taxon>core chlorophytes</taxon>
        <taxon>Chlorophyceae</taxon>
        <taxon>CS clade</taxon>
        <taxon>Chlamydomonadales</taxon>
        <taxon>Tetrabaenaceae</taxon>
        <taxon>Tetrabaena</taxon>
    </lineage>
</organism>
<dbReference type="CDD" id="cd07302">
    <property type="entry name" value="CHD"/>
    <property type="match status" value="1"/>
</dbReference>
<feature type="region of interest" description="Disordered" evidence="7">
    <location>
        <begin position="121"/>
        <end position="146"/>
    </location>
</feature>
<evidence type="ECO:0000259" key="8">
    <source>
        <dbReference type="PROSITE" id="PS50125"/>
    </source>
</evidence>
<dbReference type="GO" id="GO:0007168">
    <property type="term" value="P:receptor guanylyl cyclase signaling pathway"/>
    <property type="evidence" value="ECO:0007669"/>
    <property type="project" value="TreeGrafter"/>
</dbReference>
<feature type="compositionally biased region" description="Polar residues" evidence="7">
    <location>
        <begin position="137"/>
        <end position="146"/>
    </location>
</feature>
<dbReference type="GO" id="GO:0000166">
    <property type="term" value="F:nucleotide binding"/>
    <property type="evidence" value="ECO:0007669"/>
    <property type="project" value="UniProtKB-KW"/>
</dbReference>
<dbReference type="EMBL" id="PGGS01000006">
    <property type="protein sequence ID" value="PNH12624.1"/>
    <property type="molecule type" value="Genomic_DNA"/>
</dbReference>
<proteinExistence type="predicted"/>
<gene>
    <name evidence="9" type="ORF">TSOC_000438</name>
</gene>
<dbReference type="OrthoDB" id="532905at2759"/>
<dbReference type="InterPro" id="IPR001054">
    <property type="entry name" value="A/G_cyclase"/>
</dbReference>
<keyword evidence="5" id="KW-0472">Membrane</keyword>
<dbReference type="GO" id="GO:0035556">
    <property type="term" value="P:intracellular signal transduction"/>
    <property type="evidence" value="ECO:0007669"/>
    <property type="project" value="InterPro"/>
</dbReference>
<keyword evidence="10" id="KW-1185">Reference proteome</keyword>
<accession>A0A2J8AJD8</accession>
<dbReference type="InterPro" id="IPR050401">
    <property type="entry name" value="Cyclic_nucleotide_synthase"/>
</dbReference>
<dbReference type="GO" id="GO:0005886">
    <property type="term" value="C:plasma membrane"/>
    <property type="evidence" value="ECO:0007669"/>
    <property type="project" value="TreeGrafter"/>
</dbReference>
<sequence length="721" mass="75677">MEAGQPVAAAGPTADSPRGSVPSLLPGQRRTPQQAMLEALTTSAWSTLLKPPCVRQPPRRNRSAHCLTPSAASVPSLDTRAGSTAITAITATWAGLTSPRDSRRTSLSPLSRATFNFSGLLDSRPSLRSGGDGGTESCASPTCSSRRGSSVCMGATSIGSAAHGSSGAMSRILNIALPLMRGASAHVKPVQHELPAAASTRSERSVLRAPRSALSPSAVSAQHLQPHAPASSAVASRAFGSEIGGEIPHPPATADAGAEAAAVMFARCPASFMSLTPPVPTGSGSHSAAPGGADSTDPDDVSVSLSLPPTVNLMGTIPRNNGAWGGGGAAPVLPPEAPRSQPMLALTMPSVSTLRIAPKRVPLDRYDHLFAIGAVPTAAGAPPSVVLPMLREVPSRAEGPHEALLERWHEVALTSFEHPQLRCQVILVTQNDVSPRIWAERKLALVMQAEHTLLENIFPHHVIEHIAATSALNFDEQRTVPQQQEWQSGVAIGAADVEGDRREQDVGGSVADTTWLPAIRGETFLHLATSHAAITILFCDIQGFTPMCSQMGPVVVMSFLNDLFTRLDGLLDNYGVYKVETVGDCYVAAGGLMRVDEQTGAVTVRSDDVDPLHAYRTVQFAKALLRAASCVILPTTGTPVRLRVGIHSGPAMSGVVGTRMPRFCLFGDTMNVASRMESTGEAGAIHVSQATRDLVPHEAWECRGGTEVKGKGLMETYFLKA</sequence>
<feature type="region of interest" description="Disordered" evidence="7">
    <location>
        <begin position="193"/>
        <end position="236"/>
    </location>
</feature>
<feature type="compositionally biased region" description="Polar residues" evidence="7">
    <location>
        <begin position="214"/>
        <end position="223"/>
    </location>
</feature>
<feature type="domain" description="Guanylate cyclase" evidence="8">
    <location>
        <begin position="535"/>
        <end position="677"/>
    </location>
</feature>
<dbReference type="InterPro" id="IPR029787">
    <property type="entry name" value="Nucleotide_cyclase"/>
</dbReference>
<evidence type="ECO:0000313" key="10">
    <source>
        <dbReference type="Proteomes" id="UP000236333"/>
    </source>
</evidence>
<reference evidence="9 10" key="1">
    <citation type="journal article" date="2017" name="Mol. Biol. Evol.">
        <title>The 4-celled Tetrabaena socialis nuclear genome reveals the essential components for genetic control of cell number at the origin of multicellularity in the volvocine lineage.</title>
        <authorList>
            <person name="Featherston J."/>
            <person name="Arakaki Y."/>
            <person name="Hanschen E.R."/>
            <person name="Ferris P.J."/>
            <person name="Michod R.E."/>
            <person name="Olson B.J.S.C."/>
            <person name="Nozaki H."/>
            <person name="Durand P.M."/>
        </authorList>
    </citation>
    <scope>NUCLEOTIDE SEQUENCE [LARGE SCALE GENOMIC DNA]</scope>
    <source>
        <strain evidence="9 10">NIES-571</strain>
    </source>
</reference>
<evidence type="ECO:0000256" key="2">
    <source>
        <dbReference type="ARBA" id="ARBA00022692"/>
    </source>
</evidence>
<dbReference type="GO" id="GO:0004016">
    <property type="term" value="F:adenylate cyclase activity"/>
    <property type="evidence" value="ECO:0007669"/>
    <property type="project" value="TreeGrafter"/>
</dbReference>
<keyword evidence="4" id="KW-1133">Transmembrane helix</keyword>
<dbReference type="GO" id="GO:0001653">
    <property type="term" value="F:peptide receptor activity"/>
    <property type="evidence" value="ECO:0007669"/>
    <property type="project" value="TreeGrafter"/>
</dbReference>
<feature type="region of interest" description="Disordered" evidence="7">
    <location>
        <begin position="1"/>
        <end position="31"/>
    </location>
</feature>
<name>A0A2J8AJD8_9CHLO</name>
<keyword evidence="3" id="KW-0547">Nucleotide-binding</keyword>
<dbReference type="PANTHER" id="PTHR11920:SF335">
    <property type="entry name" value="GUANYLATE CYCLASE"/>
    <property type="match status" value="1"/>
</dbReference>
<dbReference type="Pfam" id="PF00211">
    <property type="entry name" value="Guanylate_cyc"/>
    <property type="match status" value="1"/>
</dbReference>